<evidence type="ECO:0000313" key="2">
    <source>
        <dbReference type="Proteomes" id="UP001159659"/>
    </source>
</evidence>
<proteinExistence type="predicted"/>
<dbReference type="Proteomes" id="UP001159659">
    <property type="component" value="Unassembled WGS sequence"/>
</dbReference>
<gene>
    <name evidence="1" type="ORF">PFR002_LOCUS9092</name>
</gene>
<dbReference type="SUPFAM" id="SSF56672">
    <property type="entry name" value="DNA/RNA polymerases"/>
    <property type="match status" value="1"/>
</dbReference>
<dbReference type="AlphaFoldDB" id="A0AAV0USK8"/>
<dbReference type="InterPro" id="IPR043502">
    <property type="entry name" value="DNA/RNA_pol_sf"/>
</dbReference>
<evidence type="ECO:0000313" key="1">
    <source>
        <dbReference type="EMBL" id="CAI5739859.1"/>
    </source>
</evidence>
<name>A0AAV0USK8_9STRA</name>
<reference evidence="1" key="1">
    <citation type="submission" date="2022-12" db="EMBL/GenBank/DDBJ databases">
        <authorList>
            <person name="Webb A."/>
        </authorList>
    </citation>
    <scope>NUCLEOTIDE SEQUENCE</scope>
    <source>
        <strain evidence="1">Pf2</strain>
    </source>
</reference>
<dbReference type="EMBL" id="CANTFK010000991">
    <property type="protein sequence ID" value="CAI5739859.1"/>
    <property type="molecule type" value="Genomic_DNA"/>
</dbReference>
<comment type="caution">
    <text evidence="1">The sequence shown here is derived from an EMBL/GenBank/DDBJ whole genome shotgun (WGS) entry which is preliminary data.</text>
</comment>
<evidence type="ECO:0008006" key="3">
    <source>
        <dbReference type="Google" id="ProtNLM"/>
    </source>
</evidence>
<accession>A0AAV0USK8</accession>
<protein>
    <recommendedName>
        <fullName evidence="3">Reverse transcriptase domain-containing protein</fullName>
    </recommendedName>
</protein>
<sequence length="275" mass="29957">MTPSGTARTPLSDTHSNIETLDVGKDIGSLIEQVKVDDLVSDATCDIDSLDVGNDISSRIEQAKVEDPVSDVTCDDDSLNVSDDIGSRIGQRRQMAAARRKASALSHSNVSDQLYTLLNGVTGDVDGEVDLEAFPSLNALLELKEMYVDEFYQALKAGVLPDMVVIRPNLELNSSSLVDEAVLEDTKAALSARSGASILKNPSDPYYPLVEGFQDVVCHDPPSVLPPDRDVRHEIDLVPGTKCCVTRQWTLPKEQCDVIDEFFRANHAAGMVREK</sequence>
<organism evidence="1 2">
    <name type="scientific">Peronospora farinosa</name>
    <dbReference type="NCBI Taxonomy" id="134698"/>
    <lineage>
        <taxon>Eukaryota</taxon>
        <taxon>Sar</taxon>
        <taxon>Stramenopiles</taxon>
        <taxon>Oomycota</taxon>
        <taxon>Peronosporomycetes</taxon>
        <taxon>Peronosporales</taxon>
        <taxon>Peronosporaceae</taxon>
        <taxon>Peronospora</taxon>
    </lineage>
</organism>